<evidence type="ECO:0000256" key="3">
    <source>
        <dbReference type="ARBA" id="ARBA00022448"/>
    </source>
</evidence>
<keyword evidence="5" id="KW-1003">Cell membrane</keyword>
<gene>
    <name evidence="31" type="ORF">IHE44_0011021</name>
    <name evidence="30" type="ORF">IHE44_011524</name>
</gene>
<evidence type="ECO:0000256" key="1">
    <source>
        <dbReference type="ARBA" id="ARBA00004432"/>
    </source>
</evidence>
<dbReference type="GO" id="GO:0015297">
    <property type="term" value="F:antiporter activity"/>
    <property type="evidence" value="ECO:0007669"/>
    <property type="project" value="UniProtKB-KW"/>
</dbReference>
<reference evidence="31 32" key="2">
    <citation type="journal article" date="2021" name="J. Hered.">
        <title>Feather Gene Expression Elucidates the Developmental Basis of Plumage Iridescence in African Starlings.</title>
        <authorList>
            <person name="Rubenstein D.R."/>
            <person name="Corvelo A."/>
            <person name="MacManes M.D."/>
            <person name="Maia R."/>
            <person name="Narzisi G."/>
            <person name="Rousaki A."/>
            <person name="Vandenabeele P."/>
            <person name="Shawkey M.D."/>
            <person name="Solomon J."/>
        </authorList>
    </citation>
    <scope>NUCLEOTIDE SEQUENCE [LARGE SCALE GENOMIC DNA]</scope>
    <source>
        <strain evidence="31">SS15</strain>
    </source>
</reference>
<comment type="catalytic activity">
    <reaction evidence="21">
        <text>chloride(in) = chloride(out)</text>
        <dbReference type="Rhea" id="RHEA:29823"/>
        <dbReference type="ChEBI" id="CHEBI:17996"/>
    </reaction>
</comment>
<dbReference type="CDD" id="cd17382">
    <property type="entry name" value="MFS_SLC17A6_7_8_VGluT"/>
    <property type="match status" value="1"/>
</dbReference>
<comment type="catalytic activity">
    <reaction evidence="27">
        <text>K(+)(in) + H(+)(out) = K(+)(out) + H(+)(in)</text>
        <dbReference type="Rhea" id="RHEA:29467"/>
        <dbReference type="ChEBI" id="CHEBI:15378"/>
        <dbReference type="ChEBI" id="CHEBI:29103"/>
    </reaction>
</comment>
<comment type="similarity">
    <text evidence="26">Belongs to the major facilitator superfamily. Sodium/anion cotransporter family. VGLUT subfamily.</text>
</comment>
<dbReference type="GO" id="GO:0098700">
    <property type="term" value="P:neurotransmitter loading into synaptic vesicle"/>
    <property type="evidence" value="ECO:0007669"/>
    <property type="project" value="TreeGrafter"/>
</dbReference>
<evidence type="ECO:0000256" key="15">
    <source>
        <dbReference type="ARBA" id="ARBA00023136"/>
    </source>
</evidence>
<keyword evidence="7" id="KW-0771">Synaptosome</keyword>
<evidence type="ECO:0000256" key="25">
    <source>
        <dbReference type="ARBA" id="ARBA00036683"/>
    </source>
</evidence>
<evidence type="ECO:0000256" key="19">
    <source>
        <dbReference type="ARBA" id="ARBA00023303"/>
    </source>
</evidence>
<comment type="catalytic activity">
    <reaction evidence="24">
        <text>phosphate(in) = phosphate(out)</text>
        <dbReference type="Rhea" id="RHEA:32823"/>
        <dbReference type="ChEBI" id="CHEBI:43474"/>
    </reaction>
</comment>
<evidence type="ECO:0000256" key="13">
    <source>
        <dbReference type="ARBA" id="ARBA00023053"/>
    </source>
</evidence>
<evidence type="ECO:0000256" key="22">
    <source>
        <dbReference type="ARBA" id="ARBA00034102"/>
    </source>
</evidence>
<protein>
    <recommendedName>
        <fullName evidence="33">Solute carrier family 17 member 7</fullName>
    </recommendedName>
</protein>
<keyword evidence="14" id="KW-0406">Ion transport</keyword>
<dbReference type="PANTHER" id="PTHR11662:SF29">
    <property type="entry name" value="VESICULAR GLUTAMATE TRANSPORTER 1"/>
    <property type="match status" value="1"/>
</dbReference>
<dbReference type="GO" id="GO:0035249">
    <property type="term" value="P:synaptic transmission, glutamatergic"/>
    <property type="evidence" value="ECO:0007669"/>
    <property type="project" value="TreeGrafter"/>
</dbReference>
<keyword evidence="9" id="KW-0532">Neurotransmitter transport</keyword>
<feature type="transmembrane region" description="Helical" evidence="29">
    <location>
        <begin position="586"/>
        <end position="607"/>
    </location>
</feature>
<feature type="transmembrane region" description="Helical" evidence="29">
    <location>
        <begin position="142"/>
        <end position="161"/>
    </location>
</feature>
<keyword evidence="3" id="KW-0813">Transport</keyword>
<evidence type="ECO:0000256" key="29">
    <source>
        <dbReference type="SAM" id="Phobius"/>
    </source>
</evidence>
<comment type="catalytic activity">
    <reaction evidence="25">
        <text>L-glutamate(out) = L-glutamate(in)</text>
        <dbReference type="Rhea" id="RHEA:66336"/>
        <dbReference type="ChEBI" id="CHEBI:29985"/>
    </reaction>
</comment>
<evidence type="ECO:0000256" key="11">
    <source>
        <dbReference type="ARBA" id="ARBA00022989"/>
    </source>
</evidence>
<evidence type="ECO:0000256" key="9">
    <source>
        <dbReference type="ARBA" id="ARBA00022775"/>
    </source>
</evidence>
<keyword evidence="16" id="KW-0869">Chloride channel</keyword>
<dbReference type="PANTHER" id="PTHR11662">
    <property type="entry name" value="SOLUTE CARRIER FAMILY 17"/>
    <property type="match status" value="1"/>
</dbReference>
<organism evidence="30">
    <name type="scientific">Lamprotornis superbus</name>
    <dbReference type="NCBI Taxonomy" id="245042"/>
    <lineage>
        <taxon>Eukaryota</taxon>
        <taxon>Metazoa</taxon>
        <taxon>Chordata</taxon>
        <taxon>Craniata</taxon>
        <taxon>Vertebrata</taxon>
        <taxon>Euteleostomi</taxon>
        <taxon>Archelosauria</taxon>
        <taxon>Archosauria</taxon>
        <taxon>Dinosauria</taxon>
        <taxon>Saurischia</taxon>
        <taxon>Theropoda</taxon>
        <taxon>Coelurosauria</taxon>
        <taxon>Aves</taxon>
        <taxon>Neognathae</taxon>
        <taxon>Neoaves</taxon>
        <taxon>Telluraves</taxon>
        <taxon>Australaves</taxon>
        <taxon>Passeriformes</taxon>
        <taxon>Sturnidae</taxon>
        <taxon>Lamprotornis</taxon>
    </lineage>
</organism>
<dbReference type="AlphaFoldDB" id="A0A835NDG1"/>
<keyword evidence="32" id="KW-1185">Reference proteome</keyword>
<evidence type="ECO:0000256" key="17">
    <source>
        <dbReference type="ARBA" id="ARBA00023201"/>
    </source>
</evidence>
<keyword evidence="15 29" id="KW-0472">Membrane</keyword>
<feature type="transmembrane region" description="Helical" evidence="29">
    <location>
        <begin position="433"/>
        <end position="451"/>
    </location>
</feature>
<feature type="region of interest" description="Disordered" evidence="28">
    <location>
        <begin position="1"/>
        <end position="58"/>
    </location>
</feature>
<keyword evidence="20" id="KW-0968">Cytoplasmic vesicle</keyword>
<evidence type="ECO:0000256" key="7">
    <source>
        <dbReference type="ARBA" id="ARBA00022599"/>
    </source>
</evidence>
<proteinExistence type="inferred from homology"/>
<evidence type="ECO:0000256" key="26">
    <source>
        <dbReference type="ARBA" id="ARBA00038044"/>
    </source>
</evidence>
<dbReference type="FunFam" id="1.20.1250.20:FF:000003">
    <property type="entry name" value="Solute carrier family 17 member 3"/>
    <property type="match status" value="1"/>
</dbReference>
<evidence type="ECO:0000256" key="24">
    <source>
        <dbReference type="ARBA" id="ARBA00036616"/>
    </source>
</evidence>
<keyword evidence="17" id="KW-0739">Sodium transport</keyword>
<dbReference type="GO" id="GO:0006814">
    <property type="term" value="P:sodium ion transport"/>
    <property type="evidence" value="ECO:0007669"/>
    <property type="project" value="UniProtKB-KW"/>
</dbReference>
<keyword evidence="11 29" id="KW-1133">Transmembrane helix</keyword>
<feature type="transmembrane region" description="Helical" evidence="29">
    <location>
        <begin position="554"/>
        <end position="574"/>
    </location>
</feature>
<keyword evidence="4" id="KW-0050">Antiport</keyword>
<reference evidence="31" key="3">
    <citation type="submission" date="2022-01" db="EMBL/GenBank/DDBJ databases">
        <authorList>
            <person name="Rubenstein D.R."/>
        </authorList>
    </citation>
    <scope>NUCLEOTIDE SEQUENCE</scope>
    <source>
        <strain evidence="31">SS15</strain>
        <tissue evidence="31">Liver</tissue>
    </source>
</reference>
<dbReference type="GO" id="GO:0030672">
    <property type="term" value="C:synaptic vesicle membrane"/>
    <property type="evidence" value="ECO:0007669"/>
    <property type="project" value="UniProtKB-SubCell"/>
</dbReference>
<comment type="caution">
    <text evidence="30">The sequence shown here is derived from an EMBL/GenBank/DDBJ whole genome shotgun (WGS) entry which is preliminary data.</text>
</comment>
<dbReference type="Gene3D" id="1.20.1250.20">
    <property type="entry name" value="MFS general substrate transporter like domains"/>
    <property type="match status" value="2"/>
</dbReference>
<dbReference type="InterPro" id="IPR036259">
    <property type="entry name" value="MFS_trans_sf"/>
</dbReference>
<dbReference type="InterPro" id="IPR011701">
    <property type="entry name" value="MFS"/>
</dbReference>
<dbReference type="GO" id="GO:0015293">
    <property type="term" value="F:symporter activity"/>
    <property type="evidence" value="ECO:0007669"/>
    <property type="project" value="UniProtKB-KW"/>
</dbReference>
<evidence type="ECO:0000256" key="5">
    <source>
        <dbReference type="ARBA" id="ARBA00022475"/>
    </source>
</evidence>
<dbReference type="GO" id="GO:0005254">
    <property type="term" value="F:chloride channel activity"/>
    <property type="evidence" value="ECO:0007669"/>
    <property type="project" value="UniProtKB-KW"/>
</dbReference>
<dbReference type="GO" id="GO:0006817">
    <property type="term" value="P:phosphate ion transport"/>
    <property type="evidence" value="ECO:0007669"/>
    <property type="project" value="UniProtKB-KW"/>
</dbReference>
<dbReference type="Proteomes" id="UP000618051">
    <property type="component" value="Unassembled WGS sequence"/>
</dbReference>
<feature type="transmembrane region" description="Helical" evidence="29">
    <location>
        <begin position="96"/>
        <end position="122"/>
    </location>
</feature>
<evidence type="ECO:0000256" key="16">
    <source>
        <dbReference type="ARBA" id="ARBA00023173"/>
    </source>
</evidence>
<keyword evidence="13" id="KW-0915">Sodium</keyword>
<evidence type="ECO:0000256" key="18">
    <source>
        <dbReference type="ARBA" id="ARBA00023214"/>
    </source>
</evidence>
<feature type="transmembrane region" description="Helical" evidence="29">
    <location>
        <begin position="472"/>
        <end position="490"/>
    </location>
</feature>
<evidence type="ECO:0000313" key="31">
    <source>
        <dbReference type="EMBL" id="KAI1229617.1"/>
    </source>
</evidence>
<evidence type="ECO:0000256" key="27">
    <source>
        <dbReference type="ARBA" id="ARBA00047912"/>
    </source>
</evidence>
<evidence type="ECO:0000256" key="8">
    <source>
        <dbReference type="ARBA" id="ARBA00022692"/>
    </source>
</evidence>
<dbReference type="InterPro" id="IPR050382">
    <property type="entry name" value="MFS_Na/Anion_cotransporter"/>
</dbReference>
<accession>A0A835NDG1</accession>
<keyword evidence="18" id="KW-0868">Chloride</keyword>
<dbReference type="GO" id="GO:0005313">
    <property type="term" value="F:L-glutamate transmembrane transporter activity"/>
    <property type="evidence" value="ECO:0007669"/>
    <property type="project" value="TreeGrafter"/>
</dbReference>
<evidence type="ECO:0000256" key="6">
    <source>
        <dbReference type="ARBA" id="ARBA00022592"/>
    </source>
</evidence>
<reference evidence="30" key="1">
    <citation type="submission" date="2020-10" db="EMBL/GenBank/DDBJ databases">
        <title>Feather gene expression reveals the developmental basis of iridescence in African starlings.</title>
        <authorList>
            <person name="Rubenstein D.R."/>
        </authorList>
    </citation>
    <scope>NUCLEOTIDE SEQUENCE</scope>
    <source>
        <strain evidence="30">SS15</strain>
        <tissue evidence="30">Liver</tissue>
    </source>
</reference>
<keyword evidence="6" id="KW-0592">Phosphate transport</keyword>
<dbReference type="EMBL" id="JADDUC010000513">
    <property type="protein sequence ID" value="KAG0113214.1"/>
    <property type="molecule type" value="Genomic_DNA"/>
</dbReference>
<feature type="transmembrane region" description="Helical" evidence="29">
    <location>
        <begin position="397"/>
        <end position="421"/>
    </location>
</feature>
<dbReference type="GO" id="GO:0060076">
    <property type="term" value="C:excitatory synapse"/>
    <property type="evidence" value="ECO:0007669"/>
    <property type="project" value="TreeGrafter"/>
</dbReference>
<evidence type="ECO:0000256" key="2">
    <source>
        <dbReference type="ARBA" id="ARBA00004651"/>
    </source>
</evidence>
<evidence type="ECO:0000256" key="28">
    <source>
        <dbReference type="SAM" id="MobiDB-lite"/>
    </source>
</evidence>
<evidence type="ECO:0008006" key="33">
    <source>
        <dbReference type="Google" id="ProtNLM"/>
    </source>
</evidence>
<feature type="compositionally biased region" description="Basic and acidic residues" evidence="28">
    <location>
        <begin position="39"/>
        <end position="58"/>
    </location>
</feature>
<dbReference type="GO" id="GO:0050803">
    <property type="term" value="P:regulation of synapse structure or activity"/>
    <property type="evidence" value="ECO:0007669"/>
    <property type="project" value="TreeGrafter"/>
</dbReference>
<dbReference type="Pfam" id="PF07690">
    <property type="entry name" value="MFS_1"/>
    <property type="match status" value="1"/>
</dbReference>
<evidence type="ECO:0000313" key="32">
    <source>
        <dbReference type="Proteomes" id="UP000618051"/>
    </source>
</evidence>
<keyword evidence="8 29" id="KW-0812">Transmembrane</keyword>
<dbReference type="EMBL" id="JADDUC020000039">
    <property type="protein sequence ID" value="KAI1229617.1"/>
    <property type="molecule type" value="Genomic_DNA"/>
</dbReference>
<evidence type="ECO:0000256" key="10">
    <source>
        <dbReference type="ARBA" id="ARBA00022847"/>
    </source>
</evidence>
<feature type="compositionally biased region" description="Low complexity" evidence="28">
    <location>
        <begin position="1"/>
        <end position="12"/>
    </location>
</feature>
<name>A0A835NDG1_9PASS</name>
<dbReference type="GO" id="GO:0005886">
    <property type="term" value="C:plasma membrane"/>
    <property type="evidence" value="ECO:0007669"/>
    <property type="project" value="UniProtKB-SubCell"/>
</dbReference>
<dbReference type="OrthoDB" id="2985014at2759"/>
<evidence type="ECO:0000256" key="12">
    <source>
        <dbReference type="ARBA" id="ARBA00023018"/>
    </source>
</evidence>
<feature type="region of interest" description="Disordered" evidence="28">
    <location>
        <begin position="613"/>
        <end position="676"/>
    </location>
</feature>
<evidence type="ECO:0000256" key="4">
    <source>
        <dbReference type="ARBA" id="ARBA00022449"/>
    </source>
</evidence>
<dbReference type="GO" id="GO:0005326">
    <property type="term" value="F:neurotransmitter transmembrane transporter activity"/>
    <property type="evidence" value="ECO:0007669"/>
    <property type="project" value="TreeGrafter"/>
</dbReference>
<keyword evidence="19" id="KW-0407">Ion channel</keyword>
<feature type="compositionally biased region" description="Acidic residues" evidence="28">
    <location>
        <begin position="633"/>
        <end position="645"/>
    </location>
</feature>
<dbReference type="GO" id="GO:0043005">
    <property type="term" value="C:neuron projection"/>
    <property type="evidence" value="ECO:0007669"/>
    <property type="project" value="UniProtKB-KW"/>
</dbReference>
<dbReference type="SUPFAM" id="SSF103473">
    <property type="entry name" value="MFS general substrate transporter"/>
    <property type="match status" value="3"/>
</dbReference>
<evidence type="ECO:0000256" key="20">
    <source>
        <dbReference type="ARBA" id="ARBA00023329"/>
    </source>
</evidence>
<evidence type="ECO:0000313" key="30">
    <source>
        <dbReference type="EMBL" id="KAG0113214.1"/>
    </source>
</evidence>
<keyword evidence="12" id="KW-0770">Synapse</keyword>
<dbReference type="GO" id="GO:0034707">
    <property type="term" value="C:chloride channel complex"/>
    <property type="evidence" value="ECO:0007669"/>
    <property type="project" value="UniProtKB-KW"/>
</dbReference>
<comment type="catalytic activity">
    <reaction evidence="23">
        <text>3 Na(+)(out) + phosphate(out) = 3 Na(+)(in) + phosphate(in)</text>
        <dbReference type="Rhea" id="RHEA:71255"/>
        <dbReference type="ChEBI" id="CHEBI:29101"/>
        <dbReference type="ChEBI" id="CHEBI:43474"/>
    </reaction>
</comment>
<keyword evidence="10" id="KW-0769">Symport</keyword>
<comment type="subcellular location">
    <subcellularLocation>
        <location evidence="2">Cell membrane</location>
        <topology evidence="2">Multi-pass membrane protein</topology>
    </subcellularLocation>
    <subcellularLocation>
        <location evidence="1">Cytoplasmic vesicle</location>
        <location evidence="1">Secretory vesicle</location>
        <location evidence="1">Synaptic vesicle membrane</location>
    </subcellularLocation>
    <subcellularLocation>
        <location evidence="22">Synapse</location>
        <location evidence="22">Synaptosome</location>
    </subcellularLocation>
</comment>
<feature type="compositionally biased region" description="Low complexity" evidence="28">
    <location>
        <begin position="659"/>
        <end position="676"/>
    </location>
</feature>
<sequence>MPRVSPSLSSSPPRHRHHGGFRAFNLLPPPPRGGTRGDLGTRRGEKGQGGHWGRFLERRQDDPESLELSSGGATPTPPRPPVLDCTFCGLPRRYGIAILCGIGFCISFGIRCNLGVAVVSMVNPSHGQHAQFNWDPETVGMIHGSFFWGYIVTQIPGGFIAQKFAANRSVVALRGGGGPEGAGGPQRVAVTPVSPCRVFGLAIVSTSVLNMLIPSAARTHVGCVIAVRVMQGLVEGVTYPACHGIWSKWAPPLERSRLATTAFCGIGATRGGWGATTAFCRSYAGAVVAMPLAGVLVQYTGWSSVFYVYGETPTPPGPQTPPVTPPHAPSDPRAPPGSFGVFWYLFWVLVSYESPAQHPTISPEERKYIEESIGESVGSNPLLLATPWRHFFTSMPVYAIIVANFCRSWTFYLLLISQPAYFEEVFGFEISKVGLLSALPHLVMTIVVPIGGQIADFLRSRGLMSTTNVRKMMNCGGFGMEATLLLVVGYSHSRAVAISFLVLAVGFSGFAISGGDRGQRGGGDSGGQVCVTHLCHLAGFNVNHLDIAPRYASVLMGLSNGVGTLSGMVCPLIVGALTRHKTREEWQWVFLIAALVHYAGVAFYGAFASGEPQPWAEPPREEAEPLAPGGLGSDDEEEEEGEEEGAGGAGGGGPPGGPPASYGATGTTPAPGTPHG</sequence>
<evidence type="ECO:0000256" key="14">
    <source>
        <dbReference type="ARBA" id="ARBA00023065"/>
    </source>
</evidence>
<evidence type="ECO:0000256" key="21">
    <source>
        <dbReference type="ARBA" id="ARBA00024167"/>
    </source>
</evidence>
<evidence type="ECO:0000256" key="23">
    <source>
        <dbReference type="ARBA" id="ARBA00035839"/>
    </source>
</evidence>